<dbReference type="SUPFAM" id="SSF53271">
    <property type="entry name" value="PRTase-like"/>
    <property type="match status" value="1"/>
</dbReference>
<organism evidence="12 13">
    <name type="scientific">Fusarium sarcochroum</name>
    <dbReference type="NCBI Taxonomy" id="1208366"/>
    <lineage>
        <taxon>Eukaryota</taxon>
        <taxon>Fungi</taxon>
        <taxon>Dikarya</taxon>
        <taxon>Ascomycota</taxon>
        <taxon>Pezizomycotina</taxon>
        <taxon>Sordariomycetes</taxon>
        <taxon>Hypocreomycetidae</taxon>
        <taxon>Hypocreales</taxon>
        <taxon>Nectriaceae</taxon>
        <taxon>Fusarium</taxon>
        <taxon>Fusarium lateritium species complex</taxon>
    </lineage>
</organism>
<evidence type="ECO:0000313" key="13">
    <source>
        <dbReference type="Proteomes" id="UP000622797"/>
    </source>
</evidence>
<dbReference type="InterPro" id="IPR029055">
    <property type="entry name" value="Ntn_hydrolases_N"/>
</dbReference>
<name>A0A8H4T381_9HYPO</name>
<keyword evidence="10" id="KW-0479">Metal-binding</keyword>
<keyword evidence="6 8" id="KW-0658">Purine biosynthesis</keyword>
<dbReference type="AlphaFoldDB" id="A0A8H4T381"/>
<evidence type="ECO:0000256" key="9">
    <source>
        <dbReference type="PIRSR" id="PIRSR000485-1"/>
    </source>
</evidence>
<comment type="cofactor">
    <cofactor evidence="10">
        <name>Mg(2+)</name>
        <dbReference type="ChEBI" id="CHEBI:18420"/>
    </cofactor>
    <text evidence="10">Binds 1 Mg(2+) ion per subunit.</text>
</comment>
<dbReference type="Proteomes" id="UP000622797">
    <property type="component" value="Unassembled WGS sequence"/>
</dbReference>
<evidence type="ECO:0000256" key="2">
    <source>
        <dbReference type="ARBA" id="ARBA00010138"/>
    </source>
</evidence>
<evidence type="ECO:0000256" key="8">
    <source>
        <dbReference type="PIRNR" id="PIRNR000485"/>
    </source>
</evidence>
<keyword evidence="7" id="KW-0315">Glutamine amidotransferase</keyword>
<evidence type="ECO:0000256" key="10">
    <source>
        <dbReference type="PIRSR" id="PIRSR000485-2"/>
    </source>
</evidence>
<protein>
    <recommendedName>
        <fullName evidence="3 8">Amidophosphoribosyltransferase</fullName>
        <shortName evidence="8">ATase</shortName>
        <ecNumber evidence="3 8">2.4.2.14</ecNumber>
    </recommendedName>
    <alternativeName>
        <fullName evidence="8">Glutamine phosphoribosylpyrophosphate amidotransferase</fullName>
    </alternativeName>
</protein>
<reference evidence="12" key="2">
    <citation type="submission" date="2020-05" db="EMBL/GenBank/DDBJ databases">
        <authorList>
            <person name="Kim H.-S."/>
            <person name="Proctor R.H."/>
            <person name="Brown D.W."/>
        </authorList>
    </citation>
    <scope>NUCLEOTIDE SEQUENCE</scope>
    <source>
        <strain evidence="12">NRRL 20472</strain>
    </source>
</reference>
<evidence type="ECO:0000313" key="12">
    <source>
        <dbReference type="EMBL" id="KAF4950442.1"/>
    </source>
</evidence>
<comment type="catalytic activity">
    <reaction evidence="8">
        <text>5-phospho-beta-D-ribosylamine + L-glutamate + diphosphate = 5-phospho-alpha-D-ribose 1-diphosphate + L-glutamine + H2O</text>
        <dbReference type="Rhea" id="RHEA:14905"/>
        <dbReference type="ChEBI" id="CHEBI:15377"/>
        <dbReference type="ChEBI" id="CHEBI:29985"/>
        <dbReference type="ChEBI" id="CHEBI:33019"/>
        <dbReference type="ChEBI" id="CHEBI:58017"/>
        <dbReference type="ChEBI" id="CHEBI:58359"/>
        <dbReference type="ChEBI" id="CHEBI:58681"/>
        <dbReference type="EC" id="2.4.2.14"/>
    </reaction>
</comment>
<comment type="similarity">
    <text evidence="2 8">In the C-terminal section; belongs to the purine/pyrimidine phosphoribosyltransferase family.</text>
</comment>
<dbReference type="GO" id="GO:0009113">
    <property type="term" value="P:purine nucleobase biosynthetic process"/>
    <property type="evidence" value="ECO:0007669"/>
    <property type="project" value="InterPro"/>
</dbReference>
<feature type="binding site" evidence="10">
    <location>
        <position position="389"/>
    </location>
    <ligand>
        <name>Mg(2+)</name>
        <dbReference type="ChEBI" id="CHEBI:18420"/>
    </ligand>
</feature>
<evidence type="ECO:0000259" key="11">
    <source>
        <dbReference type="PROSITE" id="PS51278"/>
    </source>
</evidence>
<keyword evidence="5 8" id="KW-0808">Transferase</keyword>
<evidence type="ECO:0000256" key="5">
    <source>
        <dbReference type="ARBA" id="ARBA00022679"/>
    </source>
</evidence>
<evidence type="ECO:0000256" key="6">
    <source>
        <dbReference type="ARBA" id="ARBA00022755"/>
    </source>
</evidence>
<dbReference type="PIRSF" id="PIRSF000485">
    <property type="entry name" value="Amd_phspho_trans"/>
    <property type="match status" value="1"/>
</dbReference>
<dbReference type="CDD" id="cd06223">
    <property type="entry name" value="PRTases_typeI"/>
    <property type="match status" value="1"/>
</dbReference>
<comment type="caution">
    <text evidence="12">The sequence shown here is derived from an EMBL/GenBank/DDBJ whole genome shotgun (WGS) entry which is preliminary data.</text>
</comment>
<dbReference type="UniPathway" id="UPA00074">
    <property type="reaction ID" value="UER00124"/>
</dbReference>
<dbReference type="InterPro" id="IPR029057">
    <property type="entry name" value="PRTase-like"/>
</dbReference>
<feature type="domain" description="Glutamine amidotransferase type-2" evidence="11">
    <location>
        <begin position="2"/>
        <end position="245"/>
    </location>
</feature>
<evidence type="ECO:0000256" key="4">
    <source>
        <dbReference type="ARBA" id="ARBA00022676"/>
    </source>
</evidence>
<gene>
    <name evidence="12" type="ORF">FSARC_13200</name>
</gene>
<dbReference type="OrthoDB" id="191723at2759"/>
<dbReference type="Gene3D" id="3.40.50.2020">
    <property type="match status" value="1"/>
</dbReference>
<accession>A0A8H4T381</accession>
<feature type="active site" description="Nucleophile" evidence="9">
    <location>
        <position position="2"/>
    </location>
</feature>
<dbReference type="Pfam" id="PF13522">
    <property type="entry name" value="GATase_6"/>
    <property type="match status" value="1"/>
</dbReference>
<sequence>MCGIVGVSLGSYHFSATADLVESALQLQHRGQDACGIVCGTPDGIVSANKGNGLVTEVFSAKNEGTYDLEGNFGIGHVRYATNGKHTVQQIQPIIAKDRGNIAIAHNGNLVNCMDIARYLNTAGGVRLPSTLGDSELMMELFLSKSPRTGQTRSSDPIPRWVMSGIEEIYRHSVGSFACVLFVPSYGLVAFRDPHGIKPLAMGWRVTTQGEVDYMFASESVAFQNLGYTFLRDVNPGEAIFVPSVRSIAGNSRCIAEQIVPELSYSPDVFEMVYFARQESVIDSVSVNRSRQLMGEELAQTITEELSNTHGHAAIDEIDCVIPVPETSYTCALALSQSMGKPISLGLVRNRFIMRTFILPNQKQRCKAVNRKLSTVREEFDGKNVLIVDDSIVRGTTAARIVKMAREAGANKVYFASGSPAIRYRHIYGIDLADEKELLAHGQSNTKIRAALGCDGVFYLPLNGLIRACNNARGGEGPLDYEV</sequence>
<dbReference type="GO" id="GO:0006189">
    <property type="term" value="P:'de novo' IMP biosynthetic process"/>
    <property type="evidence" value="ECO:0007669"/>
    <property type="project" value="UniProtKB-UniPathway"/>
</dbReference>
<dbReference type="GO" id="GO:0046872">
    <property type="term" value="F:metal ion binding"/>
    <property type="evidence" value="ECO:0007669"/>
    <property type="project" value="UniProtKB-KW"/>
</dbReference>
<dbReference type="EMBL" id="JABEXW010000968">
    <property type="protein sequence ID" value="KAF4950442.1"/>
    <property type="molecule type" value="Genomic_DNA"/>
</dbReference>
<feature type="binding site" evidence="10">
    <location>
        <position position="390"/>
    </location>
    <ligand>
        <name>Mg(2+)</name>
        <dbReference type="ChEBI" id="CHEBI:18420"/>
    </ligand>
</feature>
<keyword evidence="10" id="KW-0460">Magnesium</keyword>
<dbReference type="InterPro" id="IPR017932">
    <property type="entry name" value="GATase_2_dom"/>
</dbReference>
<evidence type="ECO:0000256" key="3">
    <source>
        <dbReference type="ARBA" id="ARBA00011941"/>
    </source>
</evidence>
<dbReference type="SUPFAM" id="SSF56235">
    <property type="entry name" value="N-terminal nucleophile aminohydrolases (Ntn hydrolases)"/>
    <property type="match status" value="1"/>
</dbReference>
<dbReference type="InterPro" id="IPR000836">
    <property type="entry name" value="PRTase_dom"/>
</dbReference>
<dbReference type="PANTHER" id="PTHR11907">
    <property type="entry name" value="AMIDOPHOSPHORIBOSYLTRANSFERASE"/>
    <property type="match status" value="1"/>
</dbReference>
<evidence type="ECO:0000256" key="7">
    <source>
        <dbReference type="ARBA" id="ARBA00022962"/>
    </source>
</evidence>
<proteinExistence type="inferred from homology"/>
<dbReference type="PROSITE" id="PS51278">
    <property type="entry name" value="GATASE_TYPE_2"/>
    <property type="match status" value="1"/>
</dbReference>
<reference evidence="12" key="1">
    <citation type="journal article" date="2020" name="BMC Genomics">
        <title>Correction to: Identification and distribution of gene clusters required for synthesis of sphingolipid metabolism inhibitors in diverse species of the filamentous fungus Fusarium.</title>
        <authorList>
            <person name="Kim H.S."/>
            <person name="Lohmar J.M."/>
            <person name="Busman M."/>
            <person name="Brown D.W."/>
            <person name="Naumann T.A."/>
            <person name="Divon H.H."/>
            <person name="Lysoe E."/>
            <person name="Uhlig S."/>
            <person name="Proctor R.H."/>
        </authorList>
    </citation>
    <scope>NUCLEOTIDE SEQUENCE</scope>
    <source>
        <strain evidence="12">NRRL 20472</strain>
    </source>
</reference>
<keyword evidence="13" id="KW-1185">Reference proteome</keyword>
<dbReference type="EC" id="2.4.2.14" evidence="3 8"/>
<dbReference type="Gene3D" id="3.60.20.10">
    <property type="entry name" value="Glutamine Phosphoribosylpyrophosphate, subunit 1, domain 1"/>
    <property type="match status" value="1"/>
</dbReference>
<dbReference type="InterPro" id="IPR005854">
    <property type="entry name" value="PurF"/>
</dbReference>
<feature type="binding site" evidence="10">
    <location>
        <position position="327"/>
    </location>
    <ligand>
        <name>Mg(2+)</name>
        <dbReference type="ChEBI" id="CHEBI:18420"/>
    </ligand>
</feature>
<evidence type="ECO:0000256" key="1">
    <source>
        <dbReference type="ARBA" id="ARBA00005209"/>
    </source>
</evidence>
<comment type="pathway">
    <text evidence="1 8">Purine metabolism; IMP biosynthesis via de novo pathway; N(1)-(5-phospho-D-ribosyl)glycinamide from 5-phospho-alpha-D-ribose 1-diphosphate: step 1/2.</text>
</comment>
<dbReference type="GO" id="GO:0004044">
    <property type="term" value="F:amidophosphoribosyltransferase activity"/>
    <property type="evidence" value="ECO:0007669"/>
    <property type="project" value="UniProtKB-EC"/>
</dbReference>
<keyword evidence="4 8" id="KW-0328">Glycosyltransferase</keyword>